<dbReference type="AlphaFoldDB" id="A0A7W9PRG9"/>
<evidence type="ECO:0000313" key="1">
    <source>
        <dbReference type="EMBL" id="MBB5926603.1"/>
    </source>
</evidence>
<keyword evidence="2" id="KW-1185">Reference proteome</keyword>
<proteinExistence type="predicted"/>
<dbReference type="SUPFAM" id="SSF55486">
    <property type="entry name" value="Metalloproteases ('zincins'), catalytic domain"/>
    <property type="match status" value="1"/>
</dbReference>
<gene>
    <name evidence="1" type="ORF">FHS34_002059</name>
</gene>
<protein>
    <submittedName>
        <fullName evidence="1">Uncharacterized protein</fullName>
    </submittedName>
</protein>
<organism evidence="1 2">
    <name type="scientific">Streptomyces echinatus</name>
    <dbReference type="NCBI Taxonomy" id="67293"/>
    <lineage>
        <taxon>Bacteria</taxon>
        <taxon>Bacillati</taxon>
        <taxon>Actinomycetota</taxon>
        <taxon>Actinomycetes</taxon>
        <taxon>Kitasatosporales</taxon>
        <taxon>Streptomycetaceae</taxon>
        <taxon>Streptomyces</taxon>
    </lineage>
</organism>
<dbReference type="Proteomes" id="UP000585836">
    <property type="component" value="Unassembled WGS sequence"/>
</dbReference>
<reference evidence="1 2" key="1">
    <citation type="submission" date="2020-08" db="EMBL/GenBank/DDBJ databases">
        <title>Genomic Encyclopedia of Type Strains, Phase III (KMG-III): the genomes of soil and plant-associated and newly described type strains.</title>
        <authorList>
            <person name="Whitman W."/>
        </authorList>
    </citation>
    <scope>NUCLEOTIDE SEQUENCE [LARGE SCALE GENOMIC DNA]</scope>
    <source>
        <strain evidence="1 2">CECT 3313</strain>
    </source>
</reference>
<dbReference type="RefSeq" id="WP_184963424.1">
    <property type="nucleotide sequence ID" value="NZ_JACHJK010000003.1"/>
</dbReference>
<evidence type="ECO:0000313" key="2">
    <source>
        <dbReference type="Proteomes" id="UP000585836"/>
    </source>
</evidence>
<accession>A0A7W9PRG9</accession>
<dbReference type="EMBL" id="JACHJK010000003">
    <property type="protein sequence ID" value="MBB5926603.1"/>
    <property type="molecule type" value="Genomic_DNA"/>
</dbReference>
<name>A0A7W9PRG9_9ACTN</name>
<sequence length="952" mass="103196">MTQLRVSFENLYVFEDEEAGDTRIGLYGTVTGTDGVELGSFRWNHRNGPVEDNFDYPLDGDPALPSVLQFDLNGTARVSVKAYTDNDVQWPDEGHHENFLGEAEVLIDNRDPATLGRLLIGPTTTDNGHPGIVVTANAQAVPPAQRSHVRLVWKDLVLINDENSDFTHMALYIRAQGHTDPTDRELLRWNNNGDRVYDEALFPLSYGTPTTVFDLVMDGPTRFFMEAYSHDDDLWPSAERYENFLGRAMFVIDPAERATLGSLLLGPTQTDQTHPGYLVTLSAEVLPPDATPDLQITGVEVTQAVQAFHSPVAPDNAVPLVAGRTTLVRVYLDSGVSPEEGGGLVTGVTGTLDLNNGAYKATPLAPVTARPADAVQRTELGHTLNFRIPADRLVPGKARILVQASVTGSVSNPVELLLDVFAAHTLDILMVRVETDTVPAPGDAEYITAVNRLTQVYPIAEDPAKSIRYWLLPGNEVIHTSRDLGTLAGMKHFLNDLEDVQEESADYKKLYALVDRRAHMERVGDSRREDNVAFGYSDLTSSVAHELGHVYGLDHAPCGPQNDKPGNTDANYRPPDGSIGDVGVDPVRLDVYPATVPDLMSYCRAPGATTPYDQWIGVHHWSRLRLFLAEHAAQRAARTPRPPLELAATTVPTSVPFPGPFVRVRGSLSASGTVSWSPALRTATEPASARAASAQGYEVSFESATGEILARAATEPRFQSATQPEATFTARLPYHEHTRRIVLRLNGTELGALRVPPAPPRFALLAPAAHPQIDTEGILHLRWQQVGGDTDTDPPATFFVRFSHADGGIVLRPGVGLTGDSYDLDLRALPGHRRCFVQVIATNGYHTAYVQTPPFSLPLRPPRFLPANSDGPLLHVQGHSPQHGPLTGPALTWQVDGSPASVTGGSLEVRSLGPGTHRLEVTATDPDGLTVTQQLGRYDGTTGLRVSPGSGL</sequence>
<comment type="caution">
    <text evidence="1">The sequence shown here is derived from an EMBL/GenBank/DDBJ whole genome shotgun (WGS) entry which is preliminary data.</text>
</comment>